<feature type="region of interest" description="Disordered" evidence="3">
    <location>
        <begin position="494"/>
        <end position="587"/>
    </location>
</feature>
<dbReference type="AlphaFoldDB" id="A0A2R5GGQ1"/>
<feature type="compositionally biased region" description="Basic and acidic residues" evidence="3">
    <location>
        <begin position="546"/>
        <end position="560"/>
    </location>
</feature>
<feature type="coiled-coil region" evidence="2">
    <location>
        <begin position="300"/>
        <end position="413"/>
    </location>
</feature>
<comment type="caution">
    <text evidence="5">The sequence shown here is derived from an EMBL/GenBank/DDBJ whole genome shotgun (WGS) entry which is preliminary data.</text>
</comment>
<feature type="domain" description="ODAD1 central coiled coil region" evidence="4">
    <location>
        <begin position="150"/>
        <end position="441"/>
    </location>
</feature>
<dbReference type="EMBL" id="BEYU01000070">
    <property type="protein sequence ID" value="GBG30062.1"/>
    <property type="molecule type" value="Genomic_DNA"/>
</dbReference>
<keyword evidence="6" id="KW-1185">Reference proteome</keyword>
<dbReference type="InParanoid" id="A0A2R5GGQ1"/>
<name>A0A2R5GGQ1_9STRA</name>
<protein>
    <submittedName>
        <fullName evidence="5">Coiled-coil domain-containing protein 63</fullName>
    </submittedName>
</protein>
<dbReference type="PANTHER" id="PTHR21694:SF18">
    <property type="entry name" value="COILED-COIL DOMAIN-CONTAINING PROTEIN 63"/>
    <property type="match status" value="1"/>
</dbReference>
<feature type="region of interest" description="Disordered" evidence="3">
    <location>
        <begin position="260"/>
        <end position="282"/>
    </location>
</feature>
<sequence>MPEDKPSSARLEKYYSRIAKTFPRTEKAEEEHPGSRMETRKMSIAGATARADSEVHKKAIERLTLDNQKLVQELALESKQDNMVNNSAASAEIRRLQDQGDAYTRKIELERRRIAELEKQITIVQDKVHAQRKKMGGANVSKQNNQVLAKQIRVLENRLDKATVRYNEILGKNKLIKEKIDDLRRERVIFDGIYKKLEKEMHSEKKEMARLVQECNRAYMERDEVKQEISKLKVQAEKEEEAFQAEWKRLGDLIEQDKRAKDLNQLPAEGPSKTDSTDSKKLKRQMAEGAWALGKDKAQLKISQEKAQNYEEMFNKIEEETGISDTDELVRRFVDGEEKNFELFSQINDLTKQIEELEQKVAGVETEVEKYRGQGANSENQRKRILHELEERLQSTNQKADQYEQRQAHAQRVLQHLKVGIQSICERLSADGNSSVREVLGTEGVTDSNVMQYLGVIEQRATEIMQLYTVDPEVGTVMENSAPLAALAAVSEGATGGGATSDTNSPRSGKGSSRSACKPSVKDLDAAQEQLEAHANVGLAQQSDAGTERPLTRAEIEKSVQAHLGPGCTANKKDNGNGCSSGESDAV</sequence>
<feature type="coiled-coil region" evidence="2">
    <location>
        <begin position="60"/>
        <end position="246"/>
    </location>
</feature>
<feature type="compositionally biased region" description="Polar residues" evidence="3">
    <location>
        <begin position="577"/>
        <end position="587"/>
    </location>
</feature>
<evidence type="ECO:0000259" key="4">
    <source>
        <dbReference type="Pfam" id="PF21773"/>
    </source>
</evidence>
<dbReference type="InterPro" id="IPR051876">
    <property type="entry name" value="ODA-DC/CCD"/>
</dbReference>
<dbReference type="Pfam" id="PF21773">
    <property type="entry name" value="ODAD1_CC"/>
    <property type="match status" value="1"/>
</dbReference>
<evidence type="ECO:0000313" key="5">
    <source>
        <dbReference type="EMBL" id="GBG30062.1"/>
    </source>
</evidence>
<gene>
    <name evidence="5" type="ORF">FCC1311_062822</name>
</gene>
<feature type="compositionally biased region" description="Polar residues" evidence="3">
    <location>
        <begin position="500"/>
        <end position="515"/>
    </location>
</feature>
<evidence type="ECO:0000256" key="3">
    <source>
        <dbReference type="SAM" id="MobiDB-lite"/>
    </source>
</evidence>
<evidence type="ECO:0000313" key="6">
    <source>
        <dbReference type="Proteomes" id="UP000241890"/>
    </source>
</evidence>
<evidence type="ECO:0000256" key="2">
    <source>
        <dbReference type="SAM" id="Coils"/>
    </source>
</evidence>
<dbReference type="PANTHER" id="PTHR21694">
    <property type="entry name" value="COILED-COIL DOMAIN-CONTAINING PROTEIN 63"/>
    <property type="match status" value="1"/>
</dbReference>
<organism evidence="5 6">
    <name type="scientific">Hondaea fermentalgiana</name>
    <dbReference type="NCBI Taxonomy" id="2315210"/>
    <lineage>
        <taxon>Eukaryota</taxon>
        <taxon>Sar</taxon>
        <taxon>Stramenopiles</taxon>
        <taxon>Bigyra</taxon>
        <taxon>Labyrinthulomycetes</taxon>
        <taxon>Thraustochytrida</taxon>
        <taxon>Thraustochytriidae</taxon>
        <taxon>Hondaea</taxon>
    </lineage>
</organism>
<dbReference type="Proteomes" id="UP000241890">
    <property type="component" value="Unassembled WGS sequence"/>
</dbReference>
<reference evidence="5 6" key="1">
    <citation type="submission" date="2017-12" db="EMBL/GenBank/DDBJ databases">
        <title>Sequencing, de novo assembly and annotation of complete genome of a new Thraustochytrid species, strain FCC1311.</title>
        <authorList>
            <person name="Sedici K."/>
            <person name="Godart F."/>
            <person name="Aiese Cigliano R."/>
            <person name="Sanseverino W."/>
            <person name="Barakat M."/>
            <person name="Ortet P."/>
            <person name="Marechal E."/>
            <person name="Cagnac O."/>
            <person name="Amato A."/>
        </authorList>
    </citation>
    <scope>NUCLEOTIDE SEQUENCE [LARGE SCALE GENOMIC DNA]</scope>
</reference>
<evidence type="ECO:0000256" key="1">
    <source>
        <dbReference type="ARBA" id="ARBA00023054"/>
    </source>
</evidence>
<keyword evidence="1 2" id="KW-0175">Coiled coil</keyword>
<dbReference type="InterPro" id="IPR049258">
    <property type="entry name" value="ODAD1_CC"/>
</dbReference>
<accession>A0A2R5GGQ1</accession>
<dbReference type="OrthoDB" id="6766775at2759"/>
<proteinExistence type="predicted"/>